<sequence>MTTGPAIDPAGLRVPANATVHRYVPHNELVPECSAVVGHGGHATAFRDSPTGCHCS</sequence>
<dbReference type="Proteomes" id="UP001156484">
    <property type="component" value="Chromosome"/>
</dbReference>
<proteinExistence type="predicted"/>
<name>A0ACD4DJF0_9NOCA</name>
<protein>
    <submittedName>
        <fullName evidence="1">Uncharacterized protein</fullName>
    </submittedName>
</protein>
<evidence type="ECO:0000313" key="2">
    <source>
        <dbReference type="Proteomes" id="UP001156484"/>
    </source>
</evidence>
<accession>A0ACD4DJF0</accession>
<reference evidence="1" key="1">
    <citation type="submission" date="2022-10" db="EMBL/GenBank/DDBJ databases">
        <title>Rhodococcus ferula Z13 complete genome.</title>
        <authorList>
            <person name="Long X."/>
            <person name="Zang M."/>
        </authorList>
    </citation>
    <scope>NUCLEOTIDE SEQUENCE</scope>
    <source>
        <strain evidence="1">Z13</strain>
    </source>
</reference>
<evidence type="ECO:0000313" key="1">
    <source>
        <dbReference type="EMBL" id="UYP20137.1"/>
    </source>
</evidence>
<organism evidence="1 2">
    <name type="scientific">Rhodococcus sacchari</name>
    <dbReference type="NCBI Taxonomy" id="2962047"/>
    <lineage>
        <taxon>Bacteria</taxon>
        <taxon>Bacillati</taxon>
        <taxon>Actinomycetota</taxon>
        <taxon>Actinomycetes</taxon>
        <taxon>Mycobacteriales</taxon>
        <taxon>Nocardiaceae</taxon>
        <taxon>Rhodococcus</taxon>
    </lineage>
</organism>
<dbReference type="EMBL" id="CP107551">
    <property type="protein sequence ID" value="UYP20137.1"/>
    <property type="molecule type" value="Genomic_DNA"/>
</dbReference>
<gene>
    <name evidence="1" type="ORF">OED52_06230</name>
</gene>
<keyword evidence="2" id="KW-1185">Reference proteome</keyword>